<feature type="domain" description="Flagellar basal-body/hook protein C-terminal" evidence="7">
    <location>
        <begin position="376"/>
        <end position="419"/>
    </location>
</feature>
<dbReference type="STRING" id="218672.SAMN04489759_10810"/>
<name>A0A1G7UGQ7_9RHOB</name>
<dbReference type="InterPro" id="IPR001444">
    <property type="entry name" value="Flag_bb_rod_N"/>
</dbReference>
<gene>
    <name evidence="10" type="ORF">SAMN04489759_10810</name>
</gene>
<evidence type="ECO:0000256" key="2">
    <source>
        <dbReference type="ARBA" id="ARBA00009677"/>
    </source>
</evidence>
<evidence type="ECO:0000259" key="6">
    <source>
        <dbReference type="Pfam" id="PF00460"/>
    </source>
</evidence>
<keyword evidence="11" id="KW-1185">Reference proteome</keyword>
<dbReference type="InterPro" id="IPR011491">
    <property type="entry name" value="FlgE_D2"/>
</dbReference>
<evidence type="ECO:0000313" key="11">
    <source>
        <dbReference type="Proteomes" id="UP000199399"/>
    </source>
</evidence>
<evidence type="ECO:0000256" key="5">
    <source>
        <dbReference type="RuleBase" id="RU362116"/>
    </source>
</evidence>
<dbReference type="Pfam" id="PF22692">
    <property type="entry name" value="LlgE_F_G_D1"/>
    <property type="match status" value="1"/>
</dbReference>
<dbReference type="GO" id="GO:0009424">
    <property type="term" value="C:bacterial-type flagellum hook"/>
    <property type="evidence" value="ECO:0007669"/>
    <property type="project" value="TreeGrafter"/>
</dbReference>
<dbReference type="SUPFAM" id="SSF117143">
    <property type="entry name" value="Flagellar hook protein flgE"/>
    <property type="match status" value="1"/>
</dbReference>
<protein>
    <recommendedName>
        <fullName evidence="3 5">Flagellar hook protein FlgE</fullName>
    </recommendedName>
</protein>
<comment type="function">
    <text evidence="5">A flexible structure which links the flagellar filament to the drive apparatus in the basal body.</text>
</comment>
<evidence type="ECO:0000256" key="1">
    <source>
        <dbReference type="ARBA" id="ARBA00004117"/>
    </source>
</evidence>
<comment type="subcellular location">
    <subcellularLocation>
        <location evidence="1 5">Bacterial flagellum basal body</location>
    </subcellularLocation>
</comment>
<dbReference type="Pfam" id="PF00460">
    <property type="entry name" value="Flg_bb_rod"/>
    <property type="match status" value="1"/>
</dbReference>
<dbReference type="NCBIfam" id="TIGR03506">
    <property type="entry name" value="FlgEFG_subfam"/>
    <property type="match status" value="1"/>
</dbReference>
<dbReference type="InterPro" id="IPR020013">
    <property type="entry name" value="Flagellar_FlgE/F/G"/>
</dbReference>
<feature type="domain" description="Flagellar hook protein FlgE/F/G-like D1" evidence="9">
    <location>
        <begin position="79"/>
        <end position="126"/>
    </location>
</feature>
<keyword evidence="10" id="KW-0282">Flagellum</keyword>
<dbReference type="InterPro" id="IPR037925">
    <property type="entry name" value="FlgE/F/G-like"/>
</dbReference>
<feature type="domain" description="Flagellar hook protein FlgE D2" evidence="8">
    <location>
        <begin position="194"/>
        <end position="301"/>
    </location>
</feature>
<keyword evidence="10" id="KW-0966">Cell projection</keyword>
<evidence type="ECO:0000259" key="7">
    <source>
        <dbReference type="Pfam" id="PF06429"/>
    </source>
</evidence>
<organism evidence="10 11">
    <name type="scientific">Sulfitobacter delicatus</name>
    <dbReference type="NCBI Taxonomy" id="218672"/>
    <lineage>
        <taxon>Bacteria</taxon>
        <taxon>Pseudomonadati</taxon>
        <taxon>Pseudomonadota</taxon>
        <taxon>Alphaproteobacteria</taxon>
        <taxon>Rhodobacterales</taxon>
        <taxon>Roseobacteraceae</taxon>
        <taxon>Sulfitobacter</taxon>
    </lineage>
</organism>
<dbReference type="GO" id="GO:0071978">
    <property type="term" value="P:bacterial-type flagellum-dependent swarming motility"/>
    <property type="evidence" value="ECO:0007669"/>
    <property type="project" value="TreeGrafter"/>
</dbReference>
<keyword evidence="10" id="KW-0969">Cilium</keyword>
<evidence type="ECO:0000259" key="9">
    <source>
        <dbReference type="Pfam" id="PF22692"/>
    </source>
</evidence>
<keyword evidence="4 5" id="KW-0975">Bacterial flagellum</keyword>
<dbReference type="RefSeq" id="WP_093743182.1">
    <property type="nucleotide sequence ID" value="NZ_FNBP01000008.1"/>
</dbReference>
<dbReference type="Pfam" id="PF06429">
    <property type="entry name" value="Flg_bbr_C"/>
    <property type="match status" value="1"/>
</dbReference>
<dbReference type="PANTHER" id="PTHR30435:SF1">
    <property type="entry name" value="FLAGELLAR HOOK PROTEIN FLGE"/>
    <property type="match status" value="1"/>
</dbReference>
<dbReference type="InterPro" id="IPR010930">
    <property type="entry name" value="Flg_bb/hook_C_dom"/>
</dbReference>
<comment type="similarity">
    <text evidence="2 5">Belongs to the flagella basal body rod proteins family.</text>
</comment>
<evidence type="ECO:0000313" key="10">
    <source>
        <dbReference type="EMBL" id="SDG46746.1"/>
    </source>
</evidence>
<evidence type="ECO:0000256" key="3">
    <source>
        <dbReference type="ARBA" id="ARBA00019015"/>
    </source>
</evidence>
<dbReference type="GO" id="GO:0005829">
    <property type="term" value="C:cytosol"/>
    <property type="evidence" value="ECO:0007669"/>
    <property type="project" value="TreeGrafter"/>
</dbReference>
<evidence type="ECO:0000259" key="8">
    <source>
        <dbReference type="Pfam" id="PF07559"/>
    </source>
</evidence>
<reference evidence="11" key="1">
    <citation type="submission" date="2016-10" db="EMBL/GenBank/DDBJ databases">
        <authorList>
            <person name="Varghese N."/>
            <person name="Submissions S."/>
        </authorList>
    </citation>
    <scope>NUCLEOTIDE SEQUENCE [LARGE SCALE GENOMIC DNA]</scope>
    <source>
        <strain evidence="11">DSM 16477</strain>
    </source>
</reference>
<dbReference type="InterPro" id="IPR053967">
    <property type="entry name" value="LlgE_F_G-like_D1"/>
</dbReference>
<dbReference type="Proteomes" id="UP000199399">
    <property type="component" value="Unassembled WGS sequence"/>
</dbReference>
<dbReference type="EMBL" id="FNBP01000008">
    <property type="protein sequence ID" value="SDG46746.1"/>
    <property type="molecule type" value="Genomic_DNA"/>
</dbReference>
<sequence length="422" mass="43619">MSITSALQIGVSGLQANSSRVQNISSNIANANTVGYRRTFSEFVTQNTGSTQAGVLTDSRADISSNGSIMATGRATDLAVQGDGFFVVSRNPNDPVESNYYLTRAGSFTPDQDGNLRNSAGYYLSGYPTDASGATGSVSSTSYSDLSTVNIASYQIPGTPSSLVNVSGNVPSQETGLATPGAPFESTLRYVNQLGGADELTLSWQPGSTPSEWTVNITDGAGTDYGTATVNFTDSGANAGSPASYTPGTLPIDPATGVVSLTINNGATPQTLDISLGAPGTFEGMTQFAGDYTPPQFDDDGTETGSLERAEMSDSGVLFGVFDNGQRRALFQVPLANVANPDQMRSVDGNAYVTTRDSGAVNLGGAMSNGLGSVTSGALEGSNVDIAQELTDLIQTQRAYSSSAKIITTSDEMLSETLSIKR</sequence>
<dbReference type="Pfam" id="PF07559">
    <property type="entry name" value="FlgE_D2"/>
    <property type="match status" value="1"/>
</dbReference>
<feature type="domain" description="Flagellar basal body rod protein N-terminal" evidence="6">
    <location>
        <begin position="7"/>
        <end position="37"/>
    </location>
</feature>
<dbReference type="PANTHER" id="PTHR30435">
    <property type="entry name" value="FLAGELLAR PROTEIN"/>
    <property type="match status" value="1"/>
</dbReference>
<evidence type="ECO:0000256" key="4">
    <source>
        <dbReference type="ARBA" id="ARBA00023143"/>
    </source>
</evidence>
<dbReference type="OrthoDB" id="8372879at2"/>
<dbReference type="AlphaFoldDB" id="A0A1G7UGQ7"/>
<proteinExistence type="inferred from homology"/>
<dbReference type="GO" id="GO:0009425">
    <property type="term" value="C:bacterial-type flagellum basal body"/>
    <property type="evidence" value="ECO:0007669"/>
    <property type="project" value="UniProtKB-SubCell"/>
</dbReference>
<accession>A0A1G7UGQ7</accession>